<proteinExistence type="predicted"/>
<gene>
    <name evidence="1" type="ORF">TKK_009717</name>
</gene>
<dbReference type="Proteomes" id="UP001627154">
    <property type="component" value="Unassembled WGS sequence"/>
</dbReference>
<dbReference type="EMBL" id="JBJJXI010000072">
    <property type="protein sequence ID" value="KAL3396296.1"/>
    <property type="molecule type" value="Genomic_DNA"/>
</dbReference>
<evidence type="ECO:0000313" key="1">
    <source>
        <dbReference type="EMBL" id="KAL3396296.1"/>
    </source>
</evidence>
<dbReference type="AlphaFoldDB" id="A0ABD2WUW3"/>
<evidence type="ECO:0000313" key="2">
    <source>
        <dbReference type="Proteomes" id="UP001627154"/>
    </source>
</evidence>
<sequence>MTTRERSYKATYHRIATNEDEVILFVDQRYSSTDSLLEEQQPDYDMRYKPFIYRVRLSRHATRRRVKSLETDKKIQHNCTGGEANTLEWRKKVHGCIHAREKNDVF</sequence>
<name>A0ABD2WUW3_9HYME</name>
<reference evidence="1 2" key="1">
    <citation type="journal article" date="2024" name="bioRxiv">
        <title>A reference genome for Trichogramma kaykai: A tiny desert-dwelling parasitoid wasp with competing sex-ratio distorters.</title>
        <authorList>
            <person name="Culotta J."/>
            <person name="Lindsey A.R."/>
        </authorList>
    </citation>
    <scope>NUCLEOTIDE SEQUENCE [LARGE SCALE GENOMIC DNA]</scope>
    <source>
        <strain evidence="1 2">KSX58</strain>
    </source>
</reference>
<comment type="caution">
    <text evidence="1">The sequence shown here is derived from an EMBL/GenBank/DDBJ whole genome shotgun (WGS) entry which is preliminary data.</text>
</comment>
<keyword evidence="2" id="KW-1185">Reference proteome</keyword>
<accession>A0ABD2WUW3</accession>
<organism evidence="1 2">
    <name type="scientific">Trichogramma kaykai</name>
    <dbReference type="NCBI Taxonomy" id="54128"/>
    <lineage>
        <taxon>Eukaryota</taxon>
        <taxon>Metazoa</taxon>
        <taxon>Ecdysozoa</taxon>
        <taxon>Arthropoda</taxon>
        <taxon>Hexapoda</taxon>
        <taxon>Insecta</taxon>
        <taxon>Pterygota</taxon>
        <taxon>Neoptera</taxon>
        <taxon>Endopterygota</taxon>
        <taxon>Hymenoptera</taxon>
        <taxon>Apocrita</taxon>
        <taxon>Proctotrupomorpha</taxon>
        <taxon>Chalcidoidea</taxon>
        <taxon>Trichogrammatidae</taxon>
        <taxon>Trichogramma</taxon>
    </lineage>
</organism>
<protein>
    <submittedName>
        <fullName evidence="1">Uncharacterized protein</fullName>
    </submittedName>
</protein>